<dbReference type="PANTHER" id="PTHR23037:SF35">
    <property type="entry name" value="FIBRONECTIN TYPE-III DOMAIN-CONTAINING PROTEIN"/>
    <property type="match status" value="1"/>
</dbReference>
<keyword evidence="2 9" id="KW-0812">Transmembrane</keyword>
<keyword evidence="5 9" id="KW-0472">Membrane</keyword>
<dbReference type="SUPFAM" id="SSF49265">
    <property type="entry name" value="Fibronectin type III"/>
    <property type="match status" value="1"/>
</dbReference>
<feature type="transmembrane region" description="Helical" evidence="9">
    <location>
        <begin position="243"/>
        <end position="266"/>
    </location>
</feature>
<keyword evidence="4 9" id="KW-1133">Transmembrane helix</keyword>
<keyword evidence="7" id="KW-0675">Receptor</keyword>
<protein>
    <recommendedName>
        <fullName evidence="12">Fibronectin type-III domain-containing protein</fullName>
    </recommendedName>
</protein>
<dbReference type="AlphaFoldDB" id="A0A8C4R154"/>
<keyword evidence="8" id="KW-0325">Glycoprotein</keyword>
<dbReference type="CDD" id="cd00063">
    <property type="entry name" value="FN3"/>
    <property type="match status" value="1"/>
</dbReference>
<dbReference type="InterPro" id="IPR013783">
    <property type="entry name" value="Ig-like_fold"/>
</dbReference>
<reference evidence="10" key="1">
    <citation type="submission" date="2025-08" db="UniProtKB">
        <authorList>
            <consortium name="Ensembl"/>
        </authorList>
    </citation>
    <scope>IDENTIFICATION</scope>
</reference>
<dbReference type="InterPro" id="IPR036116">
    <property type="entry name" value="FN3_sf"/>
</dbReference>
<feature type="transmembrane region" description="Helical" evidence="9">
    <location>
        <begin position="12"/>
        <end position="34"/>
    </location>
</feature>
<evidence type="ECO:0000256" key="9">
    <source>
        <dbReference type="SAM" id="Phobius"/>
    </source>
</evidence>
<proteinExistence type="predicted"/>
<keyword evidence="3" id="KW-0732">Signal</keyword>
<dbReference type="Ensembl" id="ENSEBUT00000024278.1">
    <property type="protein sequence ID" value="ENSEBUP00000023702.1"/>
    <property type="gene ID" value="ENSEBUG00000014610.1"/>
</dbReference>
<organism evidence="10 11">
    <name type="scientific">Eptatretus burgeri</name>
    <name type="common">Inshore hagfish</name>
    <dbReference type="NCBI Taxonomy" id="7764"/>
    <lineage>
        <taxon>Eukaryota</taxon>
        <taxon>Metazoa</taxon>
        <taxon>Chordata</taxon>
        <taxon>Craniata</taxon>
        <taxon>Vertebrata</taxon>
        <taxon>Cyclostomata</taxon>
        <taxon>Myxini</taxon>
        <taxon>Myxiniformes</taxon>
        <taxon>Myxinidae</taxon>
        <taxon>Eptatretinae</taxon>
        <taxon>Eptatretus</taxon>
    </lineage>
</organism>
<evidence type="ECO:0000256" key="8">
    <source>
        <dbReference type="ARBA" id="ARBA00023180"/>
    </source>
</evidence>
<reference evidence="10" key="2">
    <citation type="submission" date="2025-09" db="UniProtKB">
        <authorList>
            <consortium name="Ensembl"/>
        </authorList>
    </citation>
    <scope>IDENTIFICATION</scope>
</reference>
<dbReference type="PANTHER" id="PTHR23037">
    <property type="entry name" value="CYTOKINE RECEPTOR"/>
    <property type="match status" value="1"/>
</dbReference>
<evidence type="ECO:0000313" key="10">
    <source>
        <dbReference type="Ensembl" id="ENSEBUP00000023702.1"/>
    </source>
</evidence>
<name>A0A8C4R154_EPTBU</name>
<evidence type="ECO:0000256" key="1">
    <source>
        <dbReference type="ARBA" id="ARBA00004479"/>
    </source>
</evidence>
<sequence length="304" mass="34647">MGVVKMESKEERLRVLCSYCMLWVFWIFLTLHAAESGSTGVRCMALYGPTTRHLQCSLPNGTEQTLRFEALDNESGYCIPTNSSPGSCPCFTANRNATCPVAQCEEPETRLRHWCTFNVYLASRVGGRETKVLSKFDPTHNVVPPAPHSVTIQDGMVTWKSPAAVYLKKYNFQVDFRKLPDGKWQQSKKETSDLLSFVPINLKLMVRVRARPKDYEGFWSSWSPVVFSQETVPPGPSNDDTDWLFLHCILPLSVVCSFIASIALYFQRERIRHKIWPTIPDPKHWLERVLPTGNKVSNKIDTTK</sequence>
<comment type="subcellular location">
    <subcellularLocation>
        <location evidence="1">Membrane</location>
        <topology evidence="1">Single-pass type I membrane protein</topology>
    </subcellularLocation>
</comment>
<evidence type="ECO:0000256" key="7">
    <source>
        <dbReference type="ARBA" id="ARBA00023170"/>
    </source>
</evidence>
<dbReference type="Proteomes" id="UP000694388">
    <property type="component" value="Unplaced"/>
</dbReference>
<evidence type="ECO:0000256" key="6">
    <source>
        <dbReference type="ARBA" id="ARBA00023157"/>
    </source>
</evidence>
<dbReference type="GO" id="GO:0004896">
    <property type="term" value="F:cytokine receptor activity"/>
    <property type="evidence" value="ECO:0007669"/>
    <property type="project" value="TreeGrafter"/>
</dbReference>
<dbReference type="Gene3D" id="2.60.40.10">
    <property type="entry name" value="Immunoglobulins"/>
    <property type="match status" value="1"/>
</dbReference>
<evidence type="ECO:0000313" key="11">
    <source>
        <dbReference type="Proteomes" id="UP000694388"/>
    </source>
</evidence>
<keyword evidence="6" id="KW-1015">Disulfide bond</keyword>
<accession>A0A8C4R154</accession>
<evidence type="ECO:0008006" key="12">
    <source>
        <dbReference type="Google" id="ProtNLM"/>
    </source>
</evidence>
<dbReference type="GO" id="GO:0009897">
    <property type="term" value="C:external side of plasma membrane"/>
    <property type="evidence" value="ECO:0007669"/>
    <property type="project" value="TreeGrafter"/>
</dbReference>
<dbReference type="InterPro" id="IPR003961">
    <property type="entry name" value="FN3_dom"/>
</dbReference>
<evidence type="ECO:0000256" key="5">
    <source>
        <dbReference type="ARBA" id="ARBA00023136"/>
    </source>
</evidence>
<evidence type="ECO:0000256" key="4">
    <source>
        <dbReference type="ARBA" id="ARBA00022989"/>
    </source>
</evidence>
<keyword evidence="11" id="KW-1185">Reference proteome</keyword>
<evidence type="ECO:0000256" key="2">
    <source>
        <dbReference type="ARBA" id="ARBA00022692"/>
    </source>
</evidence>
<evidence type="ECO:0000256" key="3">
    <source>
        <dbReference type="ARBA" id="ARBA00022729"/>
    </source>
</evidence>